<accession>A0A2M9Y9D7</accession>
<dbReference type="AlphaFoldDB" id="A0A2M9Y9D7"/>
<dbReference type="OrthoDB" id="5149792at2"/>
<evidence type="ECO:0008006" key="3">
    <source>
        <dbReference type="Google" id="ProtNLM"/>
    </source>
</evidence>
<name>A0A2M9Y9D7_9LEPT</name>
<dbReference type="EMBL" id="NPDR01000007">
    <property type="protein sequence ID" value="PJZ48190.1"/>
    <property type="molecule type" value="Genomic_DNA"/>
</dbReference>
<dbReference type="RefSeq" id="WP_100711234.1">
    <property type="nucleotide sequence ID" value="NZ_NPDR01000007.1"/>
</dbReference>
<dbReference type="Gene3D" id="3.40.109.10">
    <property type="entry name" value="NADH Oxidase"/>
    <property type="match status" value="1"/>
</dbReference>
<evidence type="ECO:0000313" key="1">
    <source>
        <dbReference type="EMBL" id="PJZ48190.1"/>
    </source>
</evidence>
<dbReference type="SUPFAM" id="SSF55469">
    <property type="entry name" value="FMN-dependent nitroreductase-like"/>
    <property type="match status" value="2"/>
</dbReference>
<organism evidence="1 2">
    <name type="scientific">Leptospira saintgironsiae</name>
    <dbReference type="NCBI Taxonomy" id="2023183"/>
    <lineage>
        <taxon>Bacteria</taxon>
        <taxon>Pseudomonadati</taxon>
        <taxon>Spirochaetota</taxon>
        <taxon>Spirochaetia</taxon>
        <taxon>Leptospirales</taxon>
        <taxon>Leptospiraceae</taxon>
        <taxon>Leptospira</taxon>
    </lineage>
</organism>
<gene>
    <name evidence="1" type="ORF">CH362_15495</name>
</gene>
<evidence type="ECO:0000313" key="2">
    <source>
        <dbReference type="Proteomes" id="UP000231926"/>
    </source>
</evidence>
<sequence>MASISRKTFLKYSISFGVILSTSQVLQYCKTSSKERYDYERKNPFDPEFLSENISPILKAIRIGITAPNPHNVQPWKFKIINDHSAYLYVDEKRLLKDTDPTFRQIHIGQGTFLENLSLGAQVLGHSAEVSLFPEGKYTIADIGKKPIAKIILNKQEDLVQNPLSEFISERVTRRSVYGGEDLTQEDFEKIRKDSAVLYSELKFVPKAGSEKLSEQLIAAMQMETDTYKTYEESRIWFRYNDEEIGKFKDGISLRANGTSGLKYYIARNFFLKHGTESWHSPENKKAGMDMFASMVESSKGFIFLKTDHNEVIDWVQAGRDYLRLHLAATKNGFSLHPMSQILQEYPEMDPIRNEFESSLKPGEKIQMLARLGKSDYHFYSPRRDPKEFLLK</sequence>
<reference evidence="1 2" key="1">
    <citation type="submission" date="2017-07" db="EMBL/GenBank/DDBJ databases">
        <title>Leptospira spp. isolated from tropical soils.</title>
        <authorList>
            <person name="Thibeaux R."/>
            <person name="Iraola G."/>
            <person name="Ferres I."/>
            <person name="Bierque E."/>
            <person name="Girault D."/>
            <person name="Soupe-Gilbert M.-E."/>
            <person name="Picardeau M."/>
            <person name="Goarant C."/>
        </authorList>
    </citation>
    <scope>NUCLEOTIDE SEQUENCE [LARGE SCALE GENOMIC DNA]</scope>
    <source>
        <strain evidence="1 2">FH4-C-A2</strain>
    </source>
</reference>
<dbReference type="NCBIfam" id="NF047509">
    <property type="entry name" value="Rv3131_FMN_oxido"/>
    <property type="match status" value="1"/>
</dbReference>
<comment type="caution">
    <text evidence="1">The sequence shown here is derived from an EMBL/GenBank/DDBJ whole genome shotgun (WGS) entry which is preliminary data.</text>
</comment>
<protein>
    <recommendedName>
        <fullName evidence="3">Nitroreductase</fullName>
    </recommendedName>
</protein>
<dbReference type="InterPro" id="IPR000415">
    <property type="entry name" value="Nitroreductase-like"/>
</dbReference>
<dbReference type="Proteomes" id="UP000231926">
    <property type="component" value="Unassembled WGS sequence"/>
</dbReference>
<proteinExistence type="predicted"/>
<dbReference type="GO" id="GO:0016491">
    <property type="term" value="F:oxidoreductase activity"/>
    <property type="evidence" value="ECO:0007669"/>
    <property type="project" value="InterPro"/>
</dbReference>
<keyword evidence="2" id="KW-1185">Reference proteome</keyword>